<organism evidence="8 9">
    <name type="scientific">Canavalia gladiata</name>
    <name type="common">Sword bean</name>
    <name type="synonym">Dolichos gladiatus</name>
    <dbReference type="NCBI Taxonomy" id="3824"/>
    <lineage>
        <taxon>Eukaryota</taxon>
        <taxon>Viridiplantae</taxon>
        <taxon>Streptophyta</taxon>
        <taxon>Embryophyta</taxon>
        <taxon>Tracheophyta</taxon>
        <taxon>Spermatophyta</taxon>
        <taxon>Magnoliopsida</taxon>
        <taxon>eudicotyledons</taxon>
        <taxon>Gunneridae</taxon>
        <taxon>Pentapetalae</taxon>
        <taxon>rosids</taxon>
        <taxon>fabids</taxon>
        <taxon>Fabales</taxon>
        <taxon>Fabaceae</taxon>
        <taxon>Papilionoideae</taxon>
        <taxon>50 kb inversion clade</taxon>
        <taxon>NPAAA clade</taxon>
        <taxon>indigoferoid/millettioid clade</taxon>
        <taxon>Phaseoleae</taxon>
        <taxon>Canavalia</taxon>
    </lineage>
</organism>
<dbReference type="Proteomes" id="UP001367508">
    <property type="component" value="Unassembled WGS sequence"/>
</dbReference>
<dbReference type="InterPro" id="IPR057075">
    <property type="entry name" value="bHLH_IRO3"/>
</dbReference>
<keyword evidence="5" id="KW-0539">Nucleus</keyword>
<dbReference type="Pfam" id="PF23177">
    <property type="entry name" value="bHLH_IRO3"/>
    <property type="match status" value="1"/>
</dbReference>
<protein>
    <recommendedName>
        <fullName evidence="7">BHLH domain-containing protein</fullName>
    </recommendedName>
</protein>
<evidence type="ECO:0000256" key="2">
    <source>
        <dbReference type="ARBA" id="ARBA00023015"/>
    </source>
</evidence>
<dbReference type="PANTHER" id="PTHR47075">
    <property type="entry name" value="TRANSCRIPTION FACTOR BHLH47"/>
    <property type="match status" value="1"/>
</dbReference>
<evidence type="ECO:0000256" key="5">
    <source>
        <dbReference type="ARBA" id="ARBA00023242"/>
    </source>
</evidence>
<feature type="domain" description="BHLH" evidence="7">
    <location>
        <begin position="71"/>
        <end position="121"/>
    </location>
</feature>
<sequence length="212" mass="24293">MYFNLSRLSSLLSANCYYCSHTWNLFLCTIGKKLLWNMGSTALAPIVEKVNTLEQASRKRSSGKRNQRKVPKRVHKAEREKMKREHWNELFLGLVNALDLSKQSNGKACILREATRLPKDLLSQIESLKKENASLLYETHYITVEKNEVEEENSVLETQIEKLKGDIEARVGQSRPDLNAPSDLELQQSEMRAEFQGESLQLSTIDPTLQQV</sequence>
<evidence type="ECO:0000259" key="7">
    <source>
        <dbReference type="PROSITE" id="PS50888"/>
    </source>
</evidence>
<dbReference type="GO" id="GO:0003677">
    <property type="term" value="F:DNA binding"/>
    <property type="evidence" value="ECO:0007669"/>
    <property type="project" value="UniProtKB-KW"/>
</dbReference>
<comment type="caution">
    <text evidence="8">The sequence shown here is derived from an EMBL/GenBank/DDBJ whole genome shotgun (WGS) entry which is preliminary data.</text>
</comment>
<evidence type="ECO:0000256" key="6">
    <source>
        <dbReference type="SAM" id="MobiDB-lite"/>
    </source>
</evidence>
<keyword evidence="3" id="KW-0238">DNA-binding</keyword>
<dbReference type="SUPFAM" id="SSF47459">
    <property type="entry name" value="HLH, helix-loop-helix DNA-binding domain"/>
    <property type="match status" value="1"/>
</dbReference>
<keyword evidence="9" id="KW-1185">Reference proteome</keyword>
<evidence type="ECO:0000256" key="1">
    <source>
        <dbReference type="ARBA" id="ARBA00004123"/>
    </source>
</evidence>
<feature type="region of interest" description="Disordered" evidence="6">
    <location>
        <begin position="55"/>
        <end position="79"/>
    </location>
</feature>
<keyword evidence="2" id="KW-0805">Transcription regulation</keyword>
<evidence type="ECO:0000256" key="4">
    <source>
        <dbReference type="ARBA" id="ARBA00023163"/>
    </source>
</evidence>
<dbReference type="InterPro" id="IPR036638">
    <property type="entry name" value="HLH_DNA-bd_sf"/>
</dbReference>
<dbReference type="GO" id="GO:0005634">
    <property type="term" value="C:nucleus"/>
    <property type="evidence" value="ECO:0007669"/>
    <property type="project" value="UniProtKB-SubCell"/>
</dbReference>
<name>A0AAN9JSY9_CANGL</name>
<comment type="subcellular location">
    <subcellularLocation>
        <location evidence="1">Nucleus</location>
    </subcellularLocation>
</comment>
<dbReference type="AlphaFoldDB" id="A0AAN9JSY9"/>
<evidence type="ECO:0000313" key="9">
    <source>
        <dbReference type="Proteomes" id="UP001367508"/>
    </source>
</evidence>
<dbReference type="GO" id="GO:0046983">
    <property type="term" value="F:protein dimerization activity"/>
    <property type="evidence" value="ECO:0007669"/>
    <property type="project" value="InterPro"/>
</dbReference>
<dbReference type="EMBL" id="JAYMYQ010000011">
    <property type="protein sequence ID" value="KAK7304613.1"/>
    <property type="molecule type" value="Genomic_DNA"/>
</dbReference>
<gene>
    <name evidence="8" type="ORF">VNO77_42497</name>
</gene>
<dbReference type="PROSITE" id="PS50888">
    <property type="entry name" value="BHLH"/>
    <property type="match status" value="1"/>
</dbReference>
<proteinExistence type="predicted"/>
<dbReference type="InterPro" id="IPR011598">
    <property type="entry name" value="bHLH_dom"/>
</dbReference>
<feature type="compositionally biased region" description="Basic residues" evidence="6">
    <location>
        <begin position="58"/>
        <end position="76"/>
    </location>
</feature>
<evidence type="ECO:0000313" key="8">
    <source>
        <dbReference type="EMBL" id="KAK7304613.1"/>
    </source>
</evidence>
<accession>A0AAN9JSY9</accession>
<dbReference type="PANTHER" id="PTHR47075:SF9">
    <property type="entry name" value="TRANSCRIPTION FACTOR BHLH47"/>
    <property type="match status" value="1"/>
</dbReference>
<evidence type="ECO:0000256" key="3">
    <source>
        <dbReference type="ARBA" id="ARBA00023125"/>
    </source>
</evidence>
<reference evidence="8 9" key="1">
    <citation type="submission" date="2024-01" db="EMBL/GenBank/DDBJ databases">
        <title>The genomes of 5 underutilized Papilionoideae crops provide insights into root nodulation and disease resistanc.</title>
        <authorList>
            <person name="Jiang F."/>
        </authorList>
    </citation>
    <scope>NUCLEOTIDE SEQUENCE [LARGE SCALE GENOMIC DNA]</scope>
    <source>
        <strain evidence="8">LVBAO_FW01</strain>
        <tissue evidence="8">Leaves</tissue>
    </source>
</reference>
<keyword evidence="4" id="KW-0804">Transcription</keyword>